<reference evidence="1" key="1">
    <citation type="submission" date="2023-04" db="EMBL/GenBank/DDBJ databases">
        <title>A chromosome-level genome assembly of the parasitoid wasp Eretmocerus hayati.</title>
        <authorList>
            <person name="Zhong Y."/>
            <person name="Liu S."/>
            <person name="Liu Y."/>
        </authorList>
    </citation>
    <scope>NUCLEOTIDE SEQUENCE</scope>
    <source>
        <strain evidence="1">ZJU_SS_LIU_2023</strain>
    </source>
</reference>
<protein>
    <submittedName>
        <fullName evidence="1">Uncharacterized protein</fullName>
    </submittedName>
</protein>
<sequence length="665" mass="75481">MQNRHEAGAPIIDPLPGLNVDNQVPQANVQPNIEEAFVDSADEIAQDLWRQEVRRPGAQSDISEETDGEADVPQNRPFQELRDFLGQEGNNARADARARMSKAEILLGFLVFALVFALSQDGLVELLKLVNLCFGLNFLPDTRYLVDKLFMNKDVRTANPVTCAVWFGKSKPNMDIYLDIFVREMTELENNGVDIEIDGVRHNIKLFAICSCVDSIARAPMQGLHQCGGYYSCNWCYIRGNWVESGSGGAVKYLIGNGPSNERTQETLMADVHESHESGFVTRGVNHTSRLLGLRFFDIVKGFVPDFMHFLCLGIAKQFFEFWWRMMTPLERSEMDRLISSIKVPNVVQRLSRSVKDRKYWKSKEWENWVLYYSLPVMMQIQSLTGIAEHWSLLVQGFSLLLCPTITRASILRAHESFVAFVTQTEFFYGPAMMTFNVHQLLHAAQSVLDWGPFWARSGYCFESNNGTLKEHIHSPKGVINQLCRYVSMKQSALIMTAHVAETIPESPILGYVDDLQHRRARSAVNIGASRFFGPYRAPTQDESTELFLSANSRAYLKMVKDGCQYGTDQSRAVKSDNSYVKISDGRFMRINKFIVDNADHRAFAVGYFLNVEPAFIDQESPIHRVVSRDRDKSFINCYNIVTVCVSTEVNNDTFLTIPPNLLRS</sequence>
<evidence type="ECO:0000313" key="2">
    <source>
        <dbReference type="Proteomes" id="UP001239111"/>
    </source>
</evidence>
<evidence type="ECO:0000313" key="1">
    <source>
        <dbReference type="EMBL" id="KAJ8673572.1"/>
    </source>
</evidence>
<dbReference type="Proteomes" id="UP001239111">
    <property type="component" value="Chromosome 3"/>
</dbReference>
<proteinExistence type="predicted"/>
<accession>A0ACC2NTM3</accession>
<name>A0ACC2NTM3_9HYME</name>
<keyword evidence="2" id="KW-1185">Reference proteome</keyword>
<gene>
    <name evidence="1" type="ORF">QAD02_004834</name>
</gene>
<dbReference type="EMBL" id="CM056743">
    <property type="protein sequence ID" value="KAJ8673572.1"/>
    <property type="molecule type" value="Genomic_DNA"/>
</dbReference>
<comment type="caution">
    <text evidence="1">The sequence shown here is derived from an EMBL/GenBank/DDBJ whole genome shotgun (WGS) entry which is preliminary data.</text>
</comment>
<organism evidence="1 2">
    <name type="scientific">Eretmocerus hayati</name>
    <dbReference type="NCBI Taxonomy" id="131215"/>
    <lineage>
        <taxon>Eukaryota</taxon>
        <taxon>Metazoa</taxon>
        <taxon>Ecdysozoa</taxon>
        <taxon>Arthropoda</taxon>
        <taxon>Hexapoda</taxon>
        <taxon>Insecta</taxon>
        <taxon>Pterygota</taxon>
        <taxon>Neoptera</taxon>
        <taxon>Endopterygota</taxon>
        <taxon>Hymenoptera</taxon>
        <taxon>Apocrita</taxon>
        <taxon>Proctotrupomorpha</taxon>
        <taxon>Chalcidoidea</taxon>
        <taxon>Aphelinidae</taxon>
        <taxon>Aphelininae</taxon>
        <taxon>Eretmocerus</taxon>
    </lineage>
</organism>